<dbReference type="GO" id="GO:0005524">
    <property type="term" value="F:ATP binding"/>
    <property type="evidence" value="ECO:0007669"/>
    <property type="project" value="UniProtKB-UniRule"/>
</dbReference>
<evidence type="ECO:0000256" key="2">
    <source>
        <dbReference type="ARBA" id="ARBA00022840"/>
    </source>
</evidence>
<feature type="region of interest" description="Disordered" evidence="4">
    <location>
        <begin position="301"/>
        <end position="355"/>
    </location>
</feature>
<dbReference type="InterPro" id="IPR050206">
    <property type="entry name" value="FtsK/SpoIIIE/SftA"/>
</dbReference>
<evidence type="ECO:0000256" key="3">
    <source>
        <dbReference type="PROSITE-ProRule" id="PRU00289"/>
    </source>
</evidence>
<organism evidence="6">
    <name type="scientific">Singulisphaera sp. Ch08</name>
    <dbReference type="NCBI Taxonomy" id="3120278"/>
    <lineage>
        <taxon>Bacteria</taxon>
        <taxon>Pseudomonadati</taxon>
        <taxon>Planctomycetota</taxon>
        <taxon>Planctomycetia</taxon>
        <taxon>Isosphaerales</taxon>
        <taxon>Isosphaeraceae</taxon>
        <taxon>Singulisphaera</taxon>
    </lineage>
</organism>
<protein>
    <submittedName>
        <fullName evidence="6">FtsK/SpoIIIE domain-containing protein</fullName>
    </submittedName>
</protein>
<dbReference type="InterPro" id="IPR027417">
    <property type="entry name" value="P-loop_NTPase"/>
</dbReference>
<dbReference type="AlphaFoldDB" id="A0AAU7CRE8"/>
<evidence type="ECO:0000313" key="6">
    <source>
        <dbReference type="EMBL" id="XBH07502.1"/>
    </source>
</evidence>
<feature type="domain" description="FtsK" evidence="5">
    <location>
        <begin position="470"/>
        <end position="662"/>
    </location>
</feature>
<dbReference type="CDD" id="cd01127">
    <property type="entry name" value="TrwB_TraG_TraD_VirD4"/>
    <property type="match status" value="1"/>
</dbReference>
<gene>
    <name evidence="6" type="ORF">V5E97_16125</name>
</gene>
<accession>A0AAU7CRE8</accession>
<evidence type="ECO:0000256" key="1">
    <source>
        <dbReference type="ARBA" id="ARBA00022741"/>
    </source>
</evidence>
<keyword evidence="2 3" id="KW-0067">ATP-binding</keyword>
<dbReference type="PROSITE" id="PS50901">
    <property type="entry name" value="FTSK"/>
    <property type="match status" value="1"/>
</dbReference>
<evidence type="ECO:0000256" key="4">
    <source>
        <dbReference type="SAM" id="MobiDB-lite"/>
    </source>
</evidence>
<sequence>MLDDLKPDQAIQLIKSRLAPWPGRNGHQSAVWPFDEASITQLVRENVPTPRSLIQECGKRLEGWIEEGQDIEIQLTNVTGRVDTTQLFLQEWNKEIDSIRHDPERSAENLQEDRLYRGVLESLKLAQSAQRMREFGGVRIVDIRDKAIKANAPNRRPGASIVLAAGPGEESQTVVVALTKIEASKSFSFYFKALFESAAPPVAGALLIHPKRDLELGAKTRTDFEARHNAGKLRLMPLEDYPLTYHATECLAALLDRANARELVINNVTLSAEDCRDLVIKTGVIDHLDLFKMLGHWKRPVVKPPPTDTMGSKTGAGPESATATASGDPIAEPTVEPDTPPPVGEEEAPHPGASTRDVIELGPWAEKKLAEAVKKLHLLGQGVEPDGFEVGPTFARLRVRPVGKTNFKGVCNKAVDLRISLGLKIVPIVGSQAGCISIDVQRPERAVVSLANALVDPPTGLAGLPAFPVGQDVAGRAHWLNLADPSDCHLLVAGTTGSGKSEFLRAAIATLAARLDPDRLQFVLIDPKRVTFNLPGASPYLRFPVAFGLDEALPLIEQCMAEMDRRYRILEEKKLANVSELPPELLPRIVLIIDEFASFLEDKESKKVVTALLKRIGAMARAAGIHLILSTQRPDKDVITPLLRENLPGRIALRVASKAGSDLILGSPDAEHLLGRGDLFWKRGGELLRLQSPYVPQDELERTLRCQA</sequence>
<dbReference type="InterPro" id="IPR003593">
    <property type="entry name" value="AAA+_ATPase"/>
</dbReference>
<dbReference type="InterPro" id="IPR002543">
    <property type="entry name" value="FtsK_dom"/>
</dbReference>
<dbReference type="RefSeq" id="WP_406700339.1">
    <property type="nucleotide sequence ID" value="NZ_CP155447.1"/>
</dbReference>
<feature type="binding site" evidence="3">
    <location>
        <begin position="494"/>
        <end position="501"/>
    </location>
    <ligand>
        <name>ATP</name>
        <dbReference type="ChEBI" id="CHEBI:30616"/>
    </ligand>
</feature>
<dbReference type="PANTHER" id="PTHR22683:SF41">
    <property type="entry name" value="DNA TRANSLOCASE FTSK"/>
    <property type="match status" value="1"/>
</dbReference>
<dbReference type="PANTHER" id="PTHR22683">
    <property type="entry name" value="SPORULATION PROTEIN RELATED"/>
    <property type="match status" value="1"/>
</dbReference>
<keyword evidence="1 3" id="KW-0547">Nucleotide-binding</keyword>
<evidence type="ECO:0000259" key="5">
    <source>
        <dbReference type="PROSITE" id="PS50901"/>
    </source>
</evidence>
<dbReference type="SUPFAM" id="SSF52540">
    <property type="entry name" value="P-loop containing nucleoside triphosphate hydrolases"/>
    <property type="match status" value="1"/>
</dbReference>
<dbReference type="Gene3D" id="3.40.50.300">
    <property type="entry name" value="P-loop containing nucleotide triphosphate hydrolases"/>
    <property type="match status" value="1"/>
</dbReference>
<dbReference type="Pfam" id="PF01580">
    <property type="entry name" value="FtsK_SpoIIIE"/>
    <property type="match status" value="2"/>
</dbReference>
<name>A0AAU7CRE8_9BACT</name>
<reference evidence="6" key="1">
    <citation type="submission" date="2024-05" db="EMBL/GenBank/DDBJ databases">
        <title>Planctomycetes of the genus Singulisphaera possess chitinolytic capabilities.</title>
        <authorList>
            <person name="Ivanova A."/>
        </authorList>
    </citation>
    <scope>NUCLEOTIDE SEQUENCE</scope>
    <source>
        <strain evidence="6">Ch08T</strain>
    </source>
</reference>
<dbReference type="SMART" id="SM00382">
    <property type="entry name" value="AAA"/>
    <property type="match status" value="1"/>
</dbReference>
<proteinExistence type="predicted"/>
<dbReference type="GO" id="GO:0003677">
    <property type="term" value="F:DNA binding"/>
    <property type="evidence" value="ECO:0007669"/>
    <property type="project" value="InterPro"/>
</dbReference>
<dbReference type="EMBL" id="CP155447">
    <property type="protein sequence ID" value="XBH07502.1"/>
    <property type="molecule type" value="Genomic_DNA"/>
</dbReference>